<feature type="domain" description="THAP4-like heme-binding" evidence="1">
    <location>
        <begin position="20"/>
        <end position="197"/>
    </location>
</feature>
<dbReference type="AlphaFoldDB" id="A0A5S9NPD4"/>
<protein>
    <recommendedName>
        <fullName evidence="1">THAP4-like heme-binding domain-containing protein</fullName>
    </recommendedName>
</protein>
<reference evidence="2 3" key="1">
    <citation type="submission" date="2019-11" db="EMBL/GenBank/DDBJ databases">
        <authorList>
            <person name="Holert J."/>
        </authorList>
    </citation>
    <scope>NUCLEOTIDE SEQUENCE [LARGE SCALE GENOMIC DNA]</scope>
    <source>
        <strain evidence="2">SB11_3</strain>
    </source>
</reference>
<organism evidence="2 3">
    <name type="scientific">BD1-7 clade bacterium</name>
    <dbReference type="NCBI Taxonomy" id="2029982"/>
    <lineage>
        <taxon>Bacteria</taxon>
        <taxon>Pseudomonadati</taxon>
        <taxon>Pseudomonadota</taxon>
        <taxon>Gammaproteobacteria</taxon>
        <taxon>Cellvibrionales</taxon>
        <taxon>Spongiibacteraceae</taxon>
        <taxon>BD1-7 clade</taxon>
    </lineage>
</organism>
<dbReference type="Gene3D" id="2.40.128.20">
    <property type="match status" value="1"/>
</dbReference>
<dbReference type="Proteomes" id="UP000441399">
    <property type="component" value="Unassembled WGS sequence"/>
</dbReference>
<accession>A0A5S9NPD4</accession>
<evidence type="ECO:0000313" key="3">
    <source>
        <dbReference type="Proteomes" id="UP000441399"/>
    </source>
</evidence>
<dbReference type="EMBL" id="CACSIO010000002">
    <property type="protein sequence ID" value="CAA0092233.1"/>
    <property type="molecule type" value="Genomic_DNA"/>
</dbReference>
<evidence type="ECO:0000313" key="2">
    <source>
        <dbReference type="EMBL" id="CAA0092233.1"/>
    </source>
</evidence>
<evidence type="ECO:0000259" key="1">
    <source>
        <dbReference type="Pfam" id="PF08768"/>
    </source>
</evidence>
<dbReference type="Pfam" id="PF08768">
    <property type="entry name" value="THAP4_heme-bd"/>
    <property type="match status" value="1"/>
</dbReference>
<dbReference type="InterPro" id="IPR012674">
    <property type="entry name" value="Calycin"/>
</dbReference>
<keyword evidence="3" id="KW-1185">Reference proteome</keyword>
<dbReference type="InterPro" id="IPR014878">
    <property type="entry name" value="THAP4-like_heme-bd"/>
</dbReference>
<dbReference type="SUPFAM" id="SSF50814">
    <property type="entry name" value="Lipocalins"/>
    <property type="match status" value="1"/>
</dbReference>
<gene>
    <name evidence="2" type="ORF">OPDIPICF_03780</name>
</gene>
<name>A0A5S9NPD4_9GAMM</name>
<proteinExistence type="predicted"/>
<dbReference type="OrthoDB" id="9784808at2"/>
<sequence length="200" mass="22352">MSEIDAVIERPETTIDGIEYGPLAALIGVWKGDQGVDIAPEPDGTENNPYFETITFEPAKDVENAEEQELVAVRYHQQVTRTSTGKVFHDQVGYWMWDARTRTLMHSFTIPRAVAIVSGAVLTEDQSNNPTPLLKVTAGIDPDWPIAQSPFMAQKAKTLSYECKIKVNGDKMSYAQTTMLDIYGREFEHTDKNALKRVGD</sequence>